<proteinExistence type="predicted"/>
<sequence length="196" mass="22100">MKTSFLVCLIGVVIVYPVVSYNFGNQNNQYLRKDLQYDLANIARVGNSDSYSLNFNPLNAARLRNSYNLYKALRSSLLDSEDDYNHSAITYRNSDAEDPNNPSNIKFPDENGAIEEVSQIYDRSNRYNYMTGDPTSIDDTIKYQNECTDCLYDSPHKITQTEKRFGFPYGGYAGVGAQAGAYGGGAYDYDWYGYSG</sequence>
<dbReference type="GeneID" id="111359200"/>
<reference evidence="3" key="1">
    <citation type="submission" date="2025-08" db="UniProtKB">
        <authorList>
            <consortium name="RefSeq"/>
        </authorList>
    </citation>
    <scope>IDENTIFICATION</scope>
    <source>
        <strain evidence="3">Ishihara</strain>
        <tissue evidence="3">Whole body</tissue>
    </source>
</reference>
<dbReference type="OrthoDB" id="10489458at2759"/>
<accession>A0A9J7IX98</accession>
<dbReference type="AlphaFoldDB" id="A0A9J7IX98"/>
<evidence type="ECO:0000256" key="1">
    <source>
        <dbReference type="SAM" id="SignalP"/>
    </source>
</evidence>
<feature type="signal peptide" evidence="1">
    <location>
        <begin position="1"/>
        <end position="20"/>
    </location>
</feature>
<gene>
    <name evidence="3" type="primary">LOC111359200</name>
</gene>
<name>A0A9J7IX98_SPOLT</name>
<keyword evidence="2" id="KW-1185">Reference proteome</keyword>
<dbReference type="KEGG" id="sliu:111359200"/>
<dbReference type="Proteomes" id="UP000301870">
    <property type="component" value="Chromosome 28"/>
</dbReference>
<evidence type="ECO:0000313" key="2">
    <source>
        <dbReference type="Proteomes" id="UP000301870"/>
    </source>
</evidence>
<feature type="chain" id="PRO_5039954428" evidence="1">
    <location>
        <begin position="21"/>
        <end position="196"/>
    </location>
</feature>
<organism evidence="2 3">
    <name type="scientific">Spodoptera litura</name>
    <name type="common">Asian cotton leafworm</name>
    <dbReference type="NCBI Taxonomy" id="69820"/>
    <lineage>
        <taxon>Eukaryota</taxon>
        <taxon>Metazoa</taxon>
        <taxon>Ecdysozoa</taxon>
        <taxon>Arthropoda</taxon>
        <taxon>Hexapoda</taxon>
        <taxon>Insecta</taxon>
        <taxon>Pterygota</taxon>
        <taxon>Neoptera</taxon>
        <taxon>Endopterygota</taxon>
        <taxon>Lepidoptera</taxon>
        <taxon>Glossata</taxon>
        <taxon>Ditrysia</taxon>
        <taxon>Noctuoidea</taxon>
        <taxon>Noctuidae</taxon>
        <taxon>Amphipyrinae</taxon>
        <taxon>Spodoptera</taxon>
    </lineage>
</organism>
<evidence type="ECO:0000313" key="3">
    <source>
        <dbReference type="RefSeq" id="XP_022830426.1"/>
    </source>
</evidence>
<keyword evidence="1" id="KW-0732">Signal</keyword>
<dbReference type="RefSeq" id="XP_022830426.1">
    <property type="nucleotide sequence ID" value="XM_022974658.1"/>
</dbReference>
<protein>
    <submittedName>
        <fullName evidence="3">Uncharacterized protein LOC111359200</fullName>
    </submittedName>
</protein>